<accession>A0A164XDR8</accession>
<dbReference type="InterPro" id="IPR036291">
    <property type="entry name" value="NAD(P)-bd_dom_sf"/>
</dbReference>
<dbReference type="Pfam" id="PF01370">
    <property type="entry name" value="Epimerase"/>
    <property type="match status" value="1"/>
</dbReference>
<dbReference type="CDD" id="cd05271">
    <property type="entry name" value="NDUFA9_like_SDR_a"/>
    <property type="match status" value="1"/>
</dbReference>
<dbReference type="PANTHER" id="PTHR12126">
    <property type="entry name" value="NADH-UBIQUINONE OXIDOREDUCTASE 39 KDA SUBUNIT-RELATED"/>
    <property type="match status" value="1"/>
</dbReference>
<dbReference type="Gene3D" id="3.40.50.720">
    <property type="entry name" value="NAD(P)-binding Rossmann-like Domain"/>
    <property type="match status" value="1"/>
</dbReference>
<dbReference type="OrthoDB" id="275457at2759"/>
<gene>
    <name evidence="2" type="ORF">SISNIDRAFT_548023</name>
</gene>
<dbReference type="InterPro" id="IPR051207">
    <property type="entry name" value="ComplexI_NDUFA9_subunit"/>
</dbReference>
<protein>
    <submittedName>
        <fullName evidence="2">NAD-binding protein</fullName>
    </submittedName>
</protein>
<dbReference type="GO" id="GO:0005739">
    <property type="term" value="C:mitochondrion"/>
    <property type="evidence" value="ECO:0007669"/>
    <property type="project" value="TreeGrafter"/>
</dbReference>
<sequence length="332" mass="36076">MAAAQKIVICGSGFLGSYVAKELIKSRVAQESRRVVLTSRNTQKLDKLVQRLQPSGGPTPLSSAQVDIQNTSQLGQVFKDASLVVSLVGILRGSKADFENLQWHGARNVAVAAQEAGAKLVHISAIGADPDSPLDYPRTKGLGERDILKAHPSATIIRPSLVFGPGDEFFARFAKMSQIMPFLPVFGLGGTRFQPVYAADVARIIEAIAGGDENLLNEVRGKVIEAGGPDVFTYKELMNIVLKYSNRWRPILPLPYTVGQVQGAIMEKLPPTIFSITRDQVSQLKSDNIETEDPKYLSLGDLLNKYGGGPPKSVHDILPTYIPAEKNLINIF</sequence>
<evidence type="ECO:0000313" key="2">
    <source>
        <dbReference type="EMBL" id="KZS95874.1"/>
    </source>
</evidence>
<proteinExistence type="predicted"/>
<feature type="domain" description="NAD-dependent epimerase/dehydratase" evidence="1">
    <location>
        <begin position="11"/>
        <end position="209"/>
    </location>
</feature>
<dbReference type="Proteomes" id="UP000076722">
    <property type="component" value="Unassembled WGS sequence"/>
</dbReference>
<dbReference type="STRING" id="1314777.A0A164XDR8"/>
<organism evidence="2 3">
    <name type="scientific">Sistotremastrum niveocremeum HHB9708</name>
    <dbReference type="NCBI Taxonomy" id="1314777"/>
    <lineage>
        <taxon>Eukaryota</taxon>
        <taxon>Fungi</taxon>
        <taxon>Dikarya</taxon>
        <taxon>Basidiomycota</taxon>
        <taxon>Agaricomycotina</taxon>
        <taxon>Agaricomycetes</taxon>
        <taxon>Sistotremastrales</taxon>
        <taxon>Sistotremastraceae</taxon>
        <taxon>Sertulicium</taxon>
        <taxon>Sertulicium niveocremeum</taxon>
    </lineage>
</organism>
<dbReference type="SUPFAM" id="SSF51735">
    <property type="entry name" value="NAD(P)-binding Rossmann-fold domains"/>
    <property type="match status" value="1"/>
</dbReference>
<dbReference type="InterPro" id="IPR001509">
    <property type="entry name" value="Epimerase_deHydtase"/>
</dbReference>
<keyword evidence="3" id="KW-1185">Reference proteome</keyword>
<evidence type="ECO:0000313" key="3">
    <source>
        <dbReference type="Proteomes" id="UP000076722"/>
    </source>
</evidence>
<evidence type="ECO:0000259" key="1">
    <source>
        <dbReference type="Pfam" id="PF01370"/>
    </source>
</evidence>
<reference evidence="2 3" key="1">
    <citation type="journal article" date="2016" name="Mol. Biol. Evol.">
        <title>Comparative Genomics of Early-Diverging Mushroom-Forming Fungi Provides Insights into the Origins of Lignocellulose Decay Capabilities.</title>
        <authorList>
            <person name="Nagy L.G."/>
            <person name="Riley R."/>
            <person name="Tritt A."/>
            <person name="Adam C."/>
            <person name="Daum C."/>
            <person name="Floudas D."/>
            <person name="Sun H."/>
            <person name="Yadav J.S."/>
            <person name="Pangilinan J."/>
            <person name="Larsson K.H."/>
            <person name="Matsuura K."/>
            <person name="Barry K."/>
            <person name="Labutti K."/>
            <person name="Kuo R."/>
            <person name="Ohm R.A."/>
            <person name="Bhattacharya S.S."/>
            <person name="Shirouzu T."/>
            <person name="Yoshinaga Y."/>
            <person name="Martin F.M."/>
            <person name="Grigoriev I.V."/>
            <person name="Hibbett D.S."/>
        </authorList>
    </citation>
    <scope>NUCLEOTIDE SEQUENCE [LARGE SCALE GENOMIC DNA]</scope>
    <source>
        <strain evidence="2 3">HHB9708</strain>
    </source>
</reference>
<name>A0A164XDR8_9AGAM</name>
<dbReference type="AlphaFoldDB" id="A0A164XDR8"/>
<dbReference type="PANTHER" id="PTHR12126:SF11">
    <property type="entry name" value="NADH DEHYDROGENASE [UBIQUINONE] 1 ALPHA SUBCOMPLEX SUBUNIT 9, MITOCHONDRIAL"/>
    <property type="match status" value="1"/>
</dbReference>
<dbReference type="GO" id="GO:0044877">
    <property type="term" value="F:protein-containing complex binding"/>
    <property type="evidence" value="ECO:0007669"/>
    <property type="project" value="TreeGrafter"/>
</dbReference>
<dbReference type="EMBL" id="KV419400">
    <property type="protein sequence ID" value="KZS95874.1"/>
    <property type="molecule type" value="Genomic_DNA"/>
</dbReference>